<dbReference type="Gene3D" id="2.180.10.10">
    <property type="entry name" value="RHS repeat-associated core"/>
    <property type="match status" value="2"/>
</dbReference>
<feature type="domain" description="LamG-like jellyroll fold" evidence="5">
    <location>
        <begin position="365"/>
        <end position="518"/>
    </location>
</feature>
<reference evidence="7" key="1">
    <citation type="journal article" date="2019" name="Int. J. Syst. Evol. Microbiol.">
        <title>The Global Catalogue of Microorganisms (GCM) 10K type strain sequencing project: providing services to taxonomists for standard genome sequencing and annotation.</title>
        <authorList>
            <consortium name="The Broad Institute Genomics Platform"/>
            <consortium name="The Broad Institute Genome Sequencing Center for Infectious Disease"/>
            <person name="Wu L."/>
            <person name="Ma J."/>
        </authorList>
    </citation>
    <scope>NUCLEOTIDE SEQUENCE [LARGE SCALE GENOMIC DNA]</scope>
    <source>
        <strain evidence="7">JCM 17695</strain>
    </source>
</reference>
<keyword evidence="1" id="KW-0732">Signal</keyword>
<name>A0ABW2TZ74_9PSEU</name>
<dbReference type="Pfam" id="PF25023">
    <property type="entry name" value="TEN_YD-shell"/>
    <property type="match status" value="1"/>
</dbReference>
<keyword evidence="7" id="KW-1185">Reference proteome</keyword>
<sequence length="2766" mass="293755">MDAATDTACLYVNGIKQSTCLADVNLSATGRDLGLGQHRWNGTLHRNWFGSIDEVRVYNRMLVPTEVAGLANVPIERARYRLNDGAETTAVDSVVANNGTVYGTGASWDVNDPSVAFTGDTDTGLDQWSASRTGIRARWALDGNLDDSSGANAPALGHLSTAGYVAPGYAAGRSGSGATFANGARSRLYAHNTGFTTNQSYSVSAWVRLDHKDQSATLITKDGSRSYGFTLGYLKTQDRWAFRLSNGDTDTAATTVTLSALPPRIDEWTHVAGAYDATTNSIKLYVNGVLESTKALPSQGYAWNPSGPVIMGRAVWAGTQVDFLAGTLDEVRLYDRAIDAVDAHGLWNLGSDVHAPLPKGIDSTKSFTIAGFARLNELDTATRAVFSLSGRRTMPVFVGYRGSTGRWQVLAHSGTDATQVHHEVQSDAPAVAGQWVHLAVTFDAPNGKLRLYVNGEVQRWMPNGANPNGNTFASTPNALMADTDQLVIGRGTWVGRNVDPWKGGVKDVRVFAGVLDDVALRAIAAAPTAATKRPDRHGTGARGARPSRAHEPELCTTGDEGPFMNGEDTRRKRIGRARWAGLLGLSGAAGFGATTKAVVVGTVLALGAATITGSTPAPDEQAWGGGLALPEPQRTKSVEGGVVPVVAPEVVNAAADVLTNPAPPQWPAERSVVVDVPGANGARTDVPEVPVALGNADGPSSVRVEMHSRDTAAGLGVDGVVFTLQEPGAGKGGAVDVELDYSAFAHAYGGGWGTRLVLVQLPACALTTPELRECRTATPVAGRNNSRGQVLSGRVTLPARPRGGTPRTTTPRPTDEPAPGTEAPSSTTAPEPTTAAPTTTTTTAPAEEDPGLTAPQAYGQSGDSSPTVLAAVAGAKGPEGDFTATDLAPSGSWSAGGSSGDFTYSYPMTAPPVPGGLAPNLNLSYSSGSVDGRTAETNNQTSWAGDGWDLAPGGYVERGYKSCSEDEGGNQGSDDRADLCWAQEHITISVGGVSGELIKDAGTGKWVARSDTGAKIELLTGATNGDDNGEHWKVTAIDGTQYFLGLNRLPGWTTGKPVTNSVFTAPVFGNHQGEPCNATAFTDSWCQQAYRWNLDLVIDRHGNAMVFRYAQEKNRYTRAAIDGAATEYVRGGHLTGIDYGLRDGALFASPLAKVEFEVAERCVPGGAVTCTPEQRTEANATHWPDVPIDLICPEADDCKAVFENFEWNPGVHTPAFFTTKRLSKVTTSVNAGGWQPVDSWALTHSFPLPGDGSDPSLWLSSVQRTGHVGGTATTPVTAFHGTPKDNRVDGTGEIRPLPRYRLTGIDNGHGGYTGVRYQDPQCAPGQTMPAPHTNTLRCFPTYWKPYAGYDEPILDWFHKYVVAEIVEQDNTGAAPEVLTNYQYLGGAAWAWDDNELVKAEERTWSKFRGFGTVKTLVGNPGSGQLVTEKQYLRGMHGDRLPGGLERTASSDGTDDDAVEHEAVPGFLREEREYLDGTLIGLTVNDPWVSAATATKGDKKAYKSGTAKVRNRARKADGTWFRTQTNTAFNTEGFPTHVEQMGAVSAWDERTVTGDEKCARTTYVSNTTAHLIGLASSTTAHAGTCDTQAAAATVLSASRRSYDGLAHGATPTKGRLTKVEVLDSWEGTTQDWSETTAAYDGYGRVTSAVDVLGGTTTTDYQPTNGLVTSVTVTDALGHVAVSDIDPRRGTPTAVTDAAGVKSQGAFDPLGRTTTVWAPGQPTTAAPIAKFSYAYRSNAPSWVKSEALQDSGSYQASYTLLDGLLRERQVQKPGATGGRVITDTVYDSRGLVVKTNDAYYNANTPADALFTVSEANTLPAATVIEYDTAGRAKASIFLRYGTELWRTTTQYHGADKVSTIPPDGGTAVTVLTDALGREVEKRDYHVRAEAGSDTAAFQATRYTYTRADQLATVTDPAGAKWTFGYDLAGNRVHTTDPDAGVSTSVYNEAAQLIRSTDARGATLAYGYDPIGRKTTVREGSATGPKLTEFTYDSLGNGRPVASTRYVGTTAYRSEVTGYDSAGRPTGSKITIPPVEGQLAGEYVYGTTYTATGKVQTETVPAAGGLAKEVVHHSYDGFGLPEASWAFNPATGATATYVSDTAYTEFGEIYQITRGSATSTRNVLTTNTYDDGTRRLLRTTVDRETATQSQVVDRRYSYDDAGHITRIADVPTGVAHDTQCFTHDWLGRLANAWTPANGDCAPAPTTANLGGAAPYWLEWTFDAAGNRATETERSTSTTKARTYTYPPVDANGLGQPHTLTSVSESVSGATPTTTAAFGYDASGNTITRTVGSRNQTLEWNSEGRVSKVTEGAQISSYIYDATGTRLIARDQSGTTLYLPGQEVKLPAGLSTVSCIRYYNHGGAAVVQRSSTSGLTYLIGDHQGTGALALRASDLQLSRRHQLPYGGLRGTTSSWPNLKAFVGGDQDPTGLIHIGARAYDPSIGRFSSIDPLIDFADSRQMHGYVYSNHNPTTHSDPSGLFCDGCGYNDQVGWIGVECSVSTDGSCGASSSGRPGSGSSDPWRTSGESGSSGRSYSDSPGLAQIIAEYDPADLLRLCSGAGAEVTCPIPEVGAAESMRVMYGRGQGPRGWGPAVYHAAREAGVDPRFLMSILMIEVGRSEGLGPFDDWVQLAQVVLDRRGVYRPFKGNPPSLGWGNIQPGLFNEVKSNHPELAGIEHEDLIWDDNAAIRVTAFTLADLTLEIEETAPADLRRRYSTRELAAAAYNVGLDTVKDVYYQTGKMGTYGADYGAAMTRRYERTIVFCDSGVWAC</sequence>
<feature type="compositionally biased region" description="Low complexity" evidence="4">
    <location>
        <begin position="821"/>
        <end position="845"/>
    </location>
</feature>
<dbReference type="PANTHER" id="PTHR32305">
    <property type="match status" value="1"/>
</dbReference>
<dbReference type="InterPro" id="IPR013320">
    <property type="entry name" value="ConA-like_dom_sf"/>
</dbReference>
<evidence type="ECO:0000259" key="5">
    <source>
        <dbReference type="SMART" id="SM00560"/>
    </source>
</evidence>
<feature type="region of interest" description="Disordered" evidence="4">
    <location>
        <begin position="2225"/>
        <end position="2251"/>
    </location>
</feature>
<gene>
    <name evidence="6" type="ORF">ACFQV2_34460</name>
</gene>
<dbReference type="Gene3D" id="1.10.530.10">
    <property type="match status" value="1"/>
</dbReference>
<dbReference type="Proteomes" id="UP001596512">
    <property type="component" value="Unassembled WGS sequence"/>
</dbReference>
<dbReference type="InterPro" id="IPR050708">
    <property type="entry name" value="T6SS_VgrG/RHS"/>
</dbReference>
<feature type="compositionally biased region" description="Basic and acidic residues" evidence="4">
    <location>
        <begin position="1282"/>
        <end position="1292"/>
    </location>
</feature>
<feature type="region of interest" description="Disordered" evidence="4">
    <location>
        <begin position="777"/>
        <end position="865"/>
    </location>
</feature>
<dbReference type="InterPro" id="IPR006530">
    <property type="entry name" value="YD"/>
</dbReference>
<dbReference type="EMBL" id="JBHTEY010000004">
    <property type="protein sequence ID" value="MFC7617748.1"/>
    <property type="molecule type" value="Genomic_DNA"/>
</dbReference>
<dbReference type="InterPro" id="IPR056823">
    <property type="entry name" value="TEN-like_YD-shell"/>
</dbReference>
<feature type="domain" description="LamG-like jellyroll fold" evidence="5">
    <location>
        <begin position="199"/>
        <end position="341"/>
    </location>
</feature>
<dbReference type="NCBIfam" id="TIGR03696">
    <property type="entry name" value="Rhs_assc_core"/>
    <property type="match status" value="1"/>
</dbReference>
<organism evidence="6 7">
    <name type="scientific">Actinokineospora soli</name>
    <dbReference type="NCBI Taxonomy" id="1048753"/>
    <lineage>
        <taxon>Bacteria</taxon>
        <taxon>Bacillati</taxon>
        <taxon>Actinomycetota</taxon>
        <taxon>Actinomycetes</taxon>
        <taxon>Pseudonocardiales</taxon>
        <taxon>Pseudonocardiaceae</taxon>
        <taxon>Actinokineospora</taxon>
    </lineage>
</organism>
<dbReference type="PANTHER" id="PTHR32305:SF17">
    <property type="entry name" value="TRNA NUCLEASE WAPA"/>
    <property type="match status" value="1"/>
</dbReference>
<accession>A0ABW2TZ74</accession>
<dbReference type="SMART" id="SM00560">
    <property type="entry name" value="LamGL"/>
    <property type="match status" value="2"/>
</dbReference>
<dbReference type="Gene3D" id="2.60.120.200">
    <property type="match status" value="3"/>
</dbReference>
<keyword evidence="2" id="KW-0677">Repeat</keyword>
<dbReference type="NCBIfam" id="TIGR01643">
    <property type="entry name" value="YD_repeat_2x"/>
    <property type="match status" value="2"/>
</dbReference>
<feature type="compositionally biased region" description="Low complexity" evidence="4">
    <location>
        <begin position="800"/>
        <end position="812"/>
    </location>
</feature>
<dbReference type="InterPro" id="IPR022385">
    <property type="entry name" value="Rhs_assc_core"/>
</dbReference>
<evidence type="ECO:0000256" key="4">
    <source>
        <dbReference type="SAM" id="MobiDB-lite"/>
    </source>
</evidence>
<evidence type="ECO:0000256" key="1">
    <source>
        <dbReference type="ARBA" id="ARBA00022729"/>
    </source>
</evidence>
<keyword evidence="3" id="KW-1015">Disulfide bond</keyword>
<dbReference type="SUPFAM" id="SSF49899">
    <property type="entry name" value="Concanavalin A-like lectins/glucanases"/>
    <property type="match status" value="3"/>
</dbReference>
<dbReference type="Pfam" id="PF05593">
    <property type="entry name" value="RHS_repeat"/>
    <property type="match status" value="1"/>
</dbReference>
<evidence type="ECO:0000256" key="2">
    <source>
        <dbReference type="ARBA" id="ARBA00022737"/>
    </source>
</evidence>
<evidence type="ECO:0000313" key="6">
    <source>
        <dbReference type="EMBL" id="MFC7617748.1"/>
    </source>
</evidence>
<feature type="region of interest" description="Disordered" evidence="4">
    <location>
        <begin position="529"/>
        <end position="566"/>
    </location>
</feature>
<feature type="region of interest" description="Disordered" evidence="4">
    <location>
        <begin position="2501"/>
        <end position="2532"/>
    </location>
</feature>
<dbReference type="Pfam" id="PF13385">
    <property type="entry name" value="Laminin_G_3"/>
    <property type="match status" value="2"/>
</dbReference>
<evidence type="ECO:0000256" key="3">
    <source>
        <dbReference type="ARBA" id="ARBA00023157"/>
    </source>
</evidence>
<dbReference type="InterPro" id="IPR006558">
    <property type="entry name" value="LamG-like"/>
</dbReference>
<evidence type="ECO:0000313" key="7">
    <source>
        <dbReference type="Proteomes" id="UP001596512"/>
    </source>
</evidence>
<dbReference type="InterPro" id="IPR031325">
    <property type="entry name" value="RHS_repeat"/>
</dbReference>
<feature type="region of interest" description="Disordered" evidence="4">
    <location>
        <begin position="1271"/>
        <end position="1293"/>
    </location>
</feature>
<comment type="caution">
    <text evidence="6">The sequence shown here is derived from an EMBL/GenBank/DDBJ whole genome shotgun (WGS) entry which is preliminary data.</text>
</comment>
<proteinExistence type="predicted"/>
<protein>
    <submittedName>
        <fullName evidence="6">LamG-like jellyroll fold domain-containing protein</fullName>
    </submittedName>
</protein>